<comment type="caution">
    <text evidence="1">The sequence shown here is derived from an EMBL/GenBank/DDBJ whole genome shotgun (WGS) entry which is preliminary data.</text>
</comment>
<proteinExistence type="predicted"/>
<sequence length="217" mass="23875">MYPSSGERRYTPRGNLQFYLHDHRENIKKLDGKPTSALTAEVHELRGITTTKENSSRIIHFPVGKSSDRMEGLNVISDPLEEISSSCLQELSNDHHDQNYRGPASSHLEERENQIYWTVCIQWPGISDLQGYKALVCTGTDCTLMPSRSVGAESLSISGATEGSQQLMVLEPDVSLLGNEWQNHPILIGPETPCTLGIDNSGESISRAQKGIVGLLG</sequence>
<accession>A0A8K1GGS0</accession>
<dbReference type="EMBL" id="SWJQ01000243">
    <property type="protein sequence ID" value="TRZ17923.1"/>
    <property type="molecule type" value="Genomic_DNA"/>
</dbReference>
<keyword evidence="2" id="KW-1185">Reference proteome</keyword>
<name>A0A8K1GGS0_9PASS</name>
<evidence type="ECO:0000313" key="1">
    <source>
        <dbReference type="EMBL" id="TRZ17923.1"/>
    </source>
</evidence>
<protein>
    <submittedName>
        <fullName evidence="1">Uncharacterized protein</fullName>
    </submittedName>
</protein>
<dbReference type="Proteomes" id="UP000796761">
    <property type="component" value="Unassembled WGS sequence"/>
</dbReference>
<organism evidence="1 2">
    <name type="scientific">Zosterops borbonicus</name>
    <dbReference type="NCBI Taxonomy" id="364589"/>
    <lineage>
        <taxon>Eukaryota</taxon>
        <taxon>Metazoa</taxon>
        <taxon>Chordata</taxon>
        <taxon>Craniata</taxon>
        <taxon>Vertebrata</taxon>
        <taxon>Euteleostomi</taxon>
        <taxon>Archelosauria</taxon>
        <taxon>Archosauria</taxon>
        <taxon>Dinosauria</taxon>
        <taxon>Saurischia</taxon>
        <taxon>Theropoda</taxon>
        <taxon>Coelurosauria</taxon>
        <taxon>Aves</taxon>
        <taxon>Neognathae</taxon>
        <taxon>Neoaves</taxon>
        <taxon>Telluraves</taxon>
        <taxon>Australaves</taxon>
        <taxon>Passeriformes</taxon>
        <taxon>Sylvioidea</taxon>
        <taxon>Zosteropidae</taxon>
        <taxon>Zosterops</taxon>
    </lineage>
</organism>
<dbReference type="OrthoDB" id="10535445at2759"/>
<reference evidence="1" key="1">
    <citation type="submission" date="2019-04" db="EMBL/GenBank/DDBJ databases">
        <title>Genome assembly of Zosterops borbonicus 15179.</title>
        <authorList>
            <person name="Leroy T."/>
            <person name="Anselmetti Y."/>
            <person name="Tilak M.-K."/>
            <person name="Nabholz B."/>
        </authorList>
    </citation>
    <scope>NUCLEOTIDE SEQUENCE</scope>
    <source>
        <strain evidence="1">HGM_15179</strain>
        <tissue evidence="1">Muscle</tissue>
    </source>
</reference>
<evidence type="ECO:0000313" key="2">
    <source>
        <dbReference type="Proteomes" id="UP000796761"/>
    </source>
</evidence>
<dbReference type="AlphaFoldDB" id="A0A8K1GGS0"/>
<gene>
    <name evidence="1" type="ORF">HGM15179_009193</name>
</gene>